<dbReference type="EMBL" id="MU032349">
    <property type="protein sequence ID" value="KAF3763462.1"/>
    <property type="molecule type" value="Genomic_DNA"/>
</dbReference>
<feature type="region of interest" description="Disordered" evidence="1">
    <location>
        <begin position="787"/>
        <end position="810"/>
    </location>
</feature>
<dbReference type="PANTHER" id="PTHR35395:SF1">
    <property type="entry name" value="DUF6536 DOMAIN-CONTAINING PROTEIN"/>
    <property type="match status" value="1"/>
</dbReference>
<evidence type="ECO:0000259" key="3">
    <source>
        <dbReference type="Pfam" id="PF20163"/>
    </source>
</evidence>
<dbReference type="AlphaFoldDB" id="A0A9P4XY32"/>
<dbReference type="RefSeq" id="XP_040774423.1">
    <property type="nucleotide sequence ID" value="XM_040925692.1"/>
</dbReference>
<evidence type="ECO:0000256" key="1">
    <source>
        <dbReference type="SAM" id="MobiDB-lite"/>
    </source>
</evidence>
<feature type="transmembrane region" description="Helical" evidence="2">
    <location>
        <begin position="542"/>
        <end position="563"/>
    </location>
</feature>
<dbReference type="PROSITE" id="PS51257">
    <property type="entry name" value="PROKAR_LIPOPROTEIN"/>
    <property type="match status" value="1"/>
</dbReference>
<keyword evidence="5" id="KW-1185">Reference proteome</keyword>
<dbReference type="Pfam" id="PF20163">
    <property type="entry name" value="DUF6536"/>
    <property type="match status" value="1"/>
</dbReference>
<evidence type="ECO:0000313" key="4">
    <source>
        <dbReference type="EMBL" id="KAF3763462.1"/>
    </source>
</evidence>
<dbReference type="PANTHER" id="PTHR35395">
    <property type="entry name" value="DUF6536 DOMAIN-CONTAINING PROTEIN"/>
    <property type="match status" value="1"/>
</dbReference>
<feature type="compositionally biased region" description="Polar residues" evidence="1">
    <location>
        <begin position="787"/>
        <end position="801"/>
    </location>
</feature>
<accession>A0A9P4XY32</accession>
<dbReference type="Proteomes" id="UP000803844">
    <property type="component" value="Unassembled WGS sequence"/>
</dbReference>
<sequence length="1012" mass="111991">MSIQDRFPKSGWRRIGAVNLLLIFFSALVLLGCVLANVFASPPRPISTARILYQGDCTAASRINLVLHLFINVLSTCVLASSNFFMQILSAPSRKEIDKAHQVLCGLEIGVPSLKNIFFLSNFKRIVWFGLFLSSVPVHLLFNSVVYETNFEGSSWHLGIATEAFVEGTGHYFGPGASLSPSGFPGPTFNNNMTNIWYGLGEQINLAQYWDDSSPANQTMKVVESAVAGWKNLTPSECFSEYRFCKPRKEYRNMTVVVDGVGPGWVRSEIFDFDTNSNLSQLWDAHIPPRVANSLWRSLSCFNQRVPDERSSDDGCNQYGQCAGVLGDPTAHAWVNTTTLSGSIWTIPVESFQSSYPTIYGFNQSFSHLNVAYCLAEPNPDYKCKVGASTSLLLVVALCVFAKVFLGALTLWKIPHTSLVTLGDAMESFISCPDAKTVGLGTINIRDSRRIEFQKQTLGSTQYLIHGPRPRRWHGITRRYVKSVISKGVWIRTYSLLTAGVILLVVALTIFATTYGPSSVIQAFGSSDNNTAVNIFYEPPSYVTLLLAANSPQIILSFCYFSFNAFFTRTQTEQEWNSYSLEYKPLRVSHPTGSQTSSYRLQLPYRYSLPLLGVSIGLHWILSNAIFIYIVEGNFWDSSYISYSFDLQELGVSEDALVAMGVSGLALLIMTLVSALLCCIPIAFSYRKVPGTMVAGGSNSLVLSAACHASVMARRHWELTNTSDSAVREGSAYEESNDGNGQVQMPAPSMNFTRGQQTAAVQGYNAAIDATNADTLRQSYQSSITMSEENYQPLRSNNQRGTRPPLPERVSQTRAQLDVASGSVYPQPSPHLRDNNTGPLLGAYYEPRPGNTRFSALTTGYAERYERSVQIDLDSMHKYTRSETQPSLQTGPFIRTYNNGDGNHSSSVDRFQETHGAPQDWQGQSILIGSGALDENEVERLLGGMSLSARDEKESLLLRKLTLGKIKWGSMALDSHLQDSVNMLGIDEPVRHLGMGTEEDDVQPPRQGHWYI</sequence>
<feature type="transmembrane region" description="Helical" evidence="2">
    <location>
        <begin position="64"/>
        <end position="85"/>
    </location>
</feature>
<gene>
    <name evidence="4" type="ORF">M406DRAFT_74077</name>
</gene>
<feature type="domain" description="DUF6536" evidence="3">
    <location>
        <begin position="12"/>
        <end position="166"/>
    </location>
</feature>
<feature type="transmembrane region" description="Helical" evidence="2">
    <location>
        <begin position="656"/>
        <end position="684"/>
    </location>
</feature>
<protein>
    <recommendedName>
        <fullName evidence="3">DUF6536 domain-containing protein</fullName>
    </recommendedName>
</protein>
<dbReference type="InterPro" id="IPR046623">
    <property type="entry name" value="DUF6536"/>
</dbReference>
<evidence type="ECO:0000313" key="5">
    <source>
        <dbReference type="Proteomes" id="UP000803844"/>
    </source>
</evidence>
<comment type="caution">
    <text evidence="4">The sequence shown here is derived from an EMBL/GenBank/DDBJ whole genome shotgun (WGS) entry which is preliminary data.</text>
</comment>
<keyword evidence="2" id="KW-0472">Membrane</keyword>
<dbReference type="OrthoDB" id="5429634at2759"/>
<reference evidence="4" key="1">
    <citation type="journal article" date="2020" name="Phytopathology">
        <title>Genome sequence of the chestnut blight fungus Cryphonectria parasitica EP155: A fundamental resource for an archetypical invasive plant pathogen.</title>
        <authorList>
            <person name="Crouch J.A."/>
            <person name="Dawe A."/>
            <person name="Aerts A."/>
            <person name="Barry K."/>
            <person name="Churchill A.C.L."/>
            <person name="Grimwood J."/>
            <person name="Hillman B."/>
            <person name="Milgroom M.G."/>
            <person name="Pangilinan J."/>
            <person name="Smith M."/>
            <person name="Salamov A."/>
            <person name="Schmutz J."/>
            <person name="Yadav J."/>
            <person name="Grigoriev I.V."/>
            <person name="Nuss D."/>
        </authorList>
    </citation>
    <scope>NUCLEOTIDE SEQUENCE</scope>
    <source>
        <strain evidence="4">EP155</strain>
    </source>
</reference>
<proteinExistence type="predicted"/>
<evidence type="ECO:0000256" key="2">
    <source>
        <dbReference type="SAM" id="Phobius"/>
    </source>
</evidence>
<feature type="transmembrane region" description="Helical" evidence="2">
    <location>
        <begin position="126"/>
        <end position="147"/>
    </location>
</feature>
<dbReference type="GeneID" id="63842821"/>
<keyword evidence="2" id="KW-1133">Transmembrane helix</keyword>
<keyword evidence="2" id="KW-0812">Transmembrane</keyword>
<feature type="transmembrane region" description="Helical" evidence="2">
    <location>
        <begin position="392"/>
        <end position="412"/>
    </location>
</feature>
<organism evidence="4 5">
    <name type="scientific">Cryphonectria parasitica (strain ATCC 38755 / EP155)</name>
    <dbReference type="NCBI Taxonomy" id="660469"/>
    <lineage>
        <taxon>Eukaryota</taxon>
        <taxon>Fungi</taxon>
        <taxon>Dikarya</taxon>
        <taxon>Ascomycota</taxon>
        <taxon>Pezizomycotina</taxon>
        <taxon>Sordariomycetes</taxon>
        <taxon>Sordariomycetidae</taxon>
        <taxon>Diaporthales</taxon>
        <taxon>Cryphonectriaceae</taxon>
        <taxon>Cryphonectria-Endothia species complex</taxon>
        <taxon>Cryphonectria</taxon>
    </lineage>
</organism>
<name>A0A9P4XY32_CRYP1</name>
<feature type="transmembrane region" description="Helical" evidence="2">
    <location>
        <begin position="609"/>
        <end position="631"/>
    </location>
</feature>
<feature type="transmembrane region" description="Helical" evidence="2">
    <location>
        <begin position="489"/>
        <end position="512"/>
    </location>
</feature>